<name>A0A2L0J999_ECOLX</name>
<gene>
    <name evidence="1" type="ORF">C3F40_17615</name>
</gene>
<organism evidence="1 2">
    <name type="scientific">Escherichia coli</name>
    <dbReference type="NCBI Taxonomy" id="562"/>
    <lineage>
        <taxon>Bacteria</taxon>
        <taxon>Pseudomonadati</taxon>
        <taxon>Pseudomonadota</taxon>
        <taxon>Gammaproteobacteria</taxon>
        <taxon>Enterobacterales</taxon>
        <taxon>Enterobacteriaceae</taxon>
        <taxon>Escherichia</taxon>
    </lineage>
</organism>
<evidence type="ECO:0000313" key="1">
    <source>
        <dbReference type="EMBL" id="AUY03416.1"/>
    </source>
</evidence>
<protein>
    <submittedName>
        <fullName evidence="1">Uncharacterized protein</fullName>
    </submittedName>
</protein>
<accession>A0A2L0J999</accession>
<dbReference type="RefSeq" id="WP_104457532.1">
    <property type="nucleotide sequence ID" value="NZ_CP026399.1"/>
</dbReference>
<sequence>MSRELTLEQAAERAHQTEIIARLVEDFPHHLADSEVSAIATPLKRLSGDVTAWLIEELAEREGKR</sequence>
<dbReference type="EMBL" id="CP026399">
    <property type="protein sequence ID" value="AUY03416.1"/>
    <property type="molecule type" value="Genomic_DNA"/>
</dbReference>
<dbReference type="Proteomes" id="UP000239554">
    <property type="component" value="Chromosome"/>
</dbReference>
<evidence type="ECO:0000313" key="2">
    <source>
        <dbReference type="Proteomes" id="UP000239554"/>
    </source>
</evidence>
<proteinExistence type="predicted"/>
<reference evidence="1 2" key="1">
    <citation type="journal article" date="2018" name="MBio">
        <title>Genomic Analysis of Hospital Plumbing Reveals Diverse Reservoir of Bacterial Plasmids Conferring Carbapenem Resistance.</title>
        <authorList>
            <consortium name="NISC Comparative Sequencing Program"/>
            <person name="Weingarten R.A."/>
            <person name="Johnson R.C."/>
            <person name="Conlan S."/>
            <person name="Ramsburg A.M."/>
            <person name="Dekker J.P."/>
            <person name="Lau A.F."/>
            <person name="Khil P."/>
            <person name="Odom R.T."/>
            <person name="Deming C."/>
            <person name="Park M."/>
            <person name="Thomas P.J."/>
            <person name="Henderson D.K."/>
            <person name="Palmore T.N."/>
            <person name="Segre J.A."/>
            <person name="Frank K.M."/>
        </authorList>
    </citation>
    <scope>NUCLEOTIDE SEQUENCE [LARGE SCALE GENOMIC DNA]</scope>
    <source>
        <strain evidence="1 2">ECONIH4</strain>
    </source>
</reference>
<dbReference type="AlphaFoldDB" id="A0A2L0J999"/>